<keyword evidence="3" id="KW-1185">Reference proteome</keyword>
<accession>A0A4S2MLM8</accession>
<dbReference type="EMBL" id="ML220147">
    <property type="protein sequence ID" value="TGZ77966.1"/>
    <property type="molecule type" value="Genomic_DNA"/>
</dbReference>
<gene>
    <name evidence="2" type="ORF">EX30DRAFT_174139</name>
</gene>
<protein>
    <submittedName>
        <fullName evidence="2">Uncharacterized protein</fullName>
    </submittedName>
</protein>
<name>A0A4S2MLM8_9PEZI</name>
<evidence type="ECO:0000313" key="3">
    <source>
        <dbReference type="Proteomes" id="UP000298138"/>
    </source>
</evidence>
<dbReference type="AlphaFoldDB" id="A0A4S2MLM8"/>
<organism evidence="2 3">
    <name type="scientific">Ascodesmis nigricans</name>
    <dbReference type="NCBI Taxonomy" id="341454"/>
    <lineage>
        <taxon>Eukaryota</taxon>
        <taxon>Fungi</taxon>
        <taxon>Dikarya</taxon>
        <taxon>Ascomycota</taxon>
        <taxon>Pezizomycotina</taxon>
        <taxon>Pezizomycetes</taxon>
        <taxon>Pezizales</taxon>
        <taxon>Ascodesmidaceae</taxon>
        <taxon>Ascodesmis</taxon>
    </lineage>
</organism>
<feature type="region of interest" description="Disordered" evidence="1">
    <location>
        <begin position="1"/>
        <end position="26"/>
    </location>
</feature>
<dbReference type="InParanoid" id="A0A4S2MLM8"/>
<sequence>MISAPTSIPTPALPPTHNPELPRHGDPALLACRQTHSPGCPNPKPGFIHCKYRSTWASLRTPHHNTMTAPLPPPRPHHHHHHQHSQFYSLDFSFLSNPPVNNINDLFHLFALLIPVRYPISNVIIQRHSLLLAVV</sequence>
<evidence type="ECO:0000256" key="1">
    <source>
        <dbReference type="SAM" id="MobiDB-lite"/>
    </source>
</evidence>
<proteinExistence type="predicted"/>
<evidence type="ECO:0000313" key="2">
    <source>
        <dbReference type="EMBL" id="TGZ77966.1"/>
    </source>
</evidence>
<dbReference type="Proteomes" id="UP000298138">
    <property type="component" value="Unassembled WGS sequence"/>
</dbReference>
<reference evidence="2 3" key="1">
    <citation type="submission" date="2019-04" db="EMBL/GenBank/DDBJ databases">
        <title>Comparative genomics and transcriptomics to analyze fruiting body development in filamentous ascomycetes.</title>
        <authorList>
            <consortium name="DOE Joint Genome Institute"/>
            <person name="Lutkenhaus R."/>
            <person name="Traeger S."/>
            <person name="Breuer J."/>
            <person name="Kuo A."/>
            <person name="Lipzen A."/>
            <person name="Pangilinan J."/>
            <person name="Dilworth D."/>
            <person name="Sandor L."/>
            <person name="Poggeler S."/>
            <person name="Barry K."/>
            <person name="Grigoriev I.V."/>
            <person name="Nowrousian M."/>
        </authorList>
    </citation>
    <scope>NUCLEOTIDE SEQUENCE [LARGE SCALE GENOMIC DNA]</scope>
    <source>
        <strain evidence="2 3">CBS 389.68</strain>
    </source>
</reference>